<organism evidence="2 3">
    <name type="scientific">Trichoderma harzianum</name>
    <name type="common">Hypocrea lixii</name>
    <dbReference type="NCBI Taxonomy" id="5544"/>
    <lineage>
        <taxon>Eukaryota</taxon>
        <taxon>Fungi</taxon>
        <taxon>Dikarya</taxon>
        <taxon>Ascomycota</taxon>
        <taxon>Pezizomycotina</taxon>
        <taxon>Sordariomycetes</taxon>
        <taxon>Hypocreomycetidae</taxon>
        <taxon>Hypocreales</taxon>
        <taxon>Hypocreaceae</taxon>
        <taxon>Trichoderma</taxon>
    </lineage>
</organism>
<comment type="similarity">
    <text evidence="1">Belongs to the adenylosuccinate synthetase family.</text>
</comment>
<protein>
    <recommendedName>
        <fullName evidence="1">Adenylosuccinate synthetase</fullName>
        <shortName evidence="1">AMPSase</shortName>
        <shortName evidence="1">AdSS</shortName>
        <ecNumber evidence="1">6.3.4.4</ecNumber>
    </recommendedName>
    <alternativeName>
        <fullName evidence="1">IMP--aspartate ligase</fullName>
    </alternativeName>
</protein>
<keyword evidence="1" id="KW-0963">Cytoplasm</keyword>
<dbReference type="GO" id="GO:0005737">
    <property type="term" value="C:cytoplasm"/>
    <property type="evidence" value="ECO:0007669"/>
    <property type="project" value="UniProtKB-SubCell"/>
</dbReference>
<name>A0A2K0ULZ6_TRIHA</name>
<keyword evidence="1" id="KW-0658">Purine biosynthesis</keyword>
<dbReference type="EMBL" id="MTYI01000016">
    <property type="protein sequence ID" value="PNP58809.1"/>
    <property type="molecule type" value="Genomic_DNA"/>
</dbReference>
<keyword evidence="1" id="KW-0436">Ligase</keyword>
<dbReference type="GO" id="GO:0005525">
    <property type="term" value="F:GTP binding"/>
    <property type="evidence" value="ECO:0007669"/>
    <property type="project" value="UniProtKB-UniRule"/>
</dbReference>
<dbReference type="OrthoDB" id="10265645at2759"/>
<reference evidence="2 3" key="1">
    <citation type="submission" date="2017-02" db="EMBL/GenBank/DDBJ databases">
        <title>Genomes of Trichoderma spp. with biocontrol activity.</title>
        <authorList>
            <person name="Gardiner D."/>
            <person name="Kazan K."/>
            <person name="Vos C."/>
            <person name="Harvey P."/>
        </authorList>
    </citation>
    <scope>NUCLEOTIDE SEQUENCE [LARGE SCALE GENOMIC DNA]</scope>
    <source>
        <strain evidence="2 3">Tr1</strain>
    </source>
</reference>
<dbReference type="GO" id="GO:0000287">
    <property type="term" value="F:magnesium ion binding"/>
    <property type="evidence" value="ECO:0007669"/>
    <property type="project" value="UniProtKB-UniRule"/>
</dbReference>
<dbReference type="HAMAP" id="MF_00011">
    <property type="entry name" value="Adenylosucc_synth"/>
    <property type="match status" value="1"/>
</dbReference>
<feature type="binding site" evidence="1">
    <location>
        <position position="147"/>
    </location>
    <ligand>
        <name>IMP</name>
        <dbReference type="ChEBI" id="CHEBI:58053"/>
    </ligand>
</feature>
<feature type="binding site" evidence="1">
    <location>
        <position position="69"/>
    </location>
    <ligand>
        <name>IMP</name>
        <dbReference type="ChEBI" id="CHEBI:58053"/>
        <note>ligand shared between dimeric partners</note>
    </ligand>
</feature>
<evidence type="ECO:0000313" key="3">
    <source>
        <dbReference type="Proteomes" id="UP000236290"/>
    </source>
</evidence>
<dbReference type="Gene3D" id="1.10.300.10">
    <property type="entry name" value="Adenylosuccinate Synthetase, subunit A, domain 2"/>
    <property type="match status" value="1"/>
</dbReference>
<comment type="subcellular location">
    <subcellularLocation>
        <location evidence="1">Cytoplasm</location>
    </subcellularLocation>
</comment>
<dbReference type="SMART" id="SM00788">
    <property type="entry name" value="Adenylsucc_synt"/>
    <property type="match status" value="1"/>
</dbReference>
<dbReference type="InterPro" id="IPR001114">
    <property type="entry name" value="Adenylosuccinate_synthetase"/>
</dbReference>
<comment type="caution">
    <text evidence="1">Lacks conserved residue(s) required for the propagation of feature annotation.</text>
</comment>
<dbReference type="Pfam" id="PF00709">
    <property type="entry name" value="Adenylsucc_synt"/>
    <property type="match status" value="1"/>
</dbReference>
<evidence type="ECO:0000313" key="2">
    <source>
        <dbReference type="EMBL" id="PNP58809.1"/>
    </source>
</evidence>
<comment type="subunit">
    <text evidence="1">Homodimer.</text>
</comment>
<keyword evidence="1" id="KW-0547">Nucleotide-binding</keyword>
<keyword evidence="1" id="KW-0479">Metal-binding</keyword>
<dbReference type="GO" id="GO:0004019">
    <property type="term" value="F:adenylosuccinate synthase activity"/>
    <property type="evidence" value="ECO:0007669"/>
    <property type="project" value="UniProtKB-UniRule"/>
</dbReference>
<dbReference type="PANTHER" id="PTHR11846:SF0">
    <property type="entry name" value="ADENYLOSUCCINATE SYNTHETASE"/>
    <property type="match status" value="1"/>
</dbReference>
<keyword evidence="1" id="KW-0460">Magnesium</keyword>
<dbReference type="EC" id="6.3.4.4" evidence="1"/>
<comment type="catalytic activity">
    <reaction evidence="1">
        <text>IMP + L-aspartate + GTP = N(6)-(1,2-dicarboxyethyl)-AMP + GDP + phosphate + 2 H(+)</text>
        <dbReference type="Rhea" id="RHEA:15753"/>
        <dbReference type="ChEBI" id="CHEBI:15378"/>
        <dbReference type="ChEBI" id="CHEBI:29991"/>
        <dbReference type="ChEBI" id="CHEBI:37565"/>
        <dbReference type="ChEBI" id="CHEBI:43474"/>
        <dbReference type="ChEBI" id="CHEBI:57567"/>
        <dbReference type="ChEBI" id="CHEBI:58053"/>
        <dbReference type="ChEBI" id="CHEBI:58189"/>
        <dbReference type="EC" id="6.3.4.4"/>
    </reaction>
</comment>
<proteinExistence type="inferred from homology"/>
<dbReference type="UniPathway" id="UPA00075">
    <property type="reaction ID" value="UER00335"/>
</dbReference>
<gene>
    <name evidence="2" type="ORF">THARTR1_01057</name>
</gene>
<dbReference type="Proteomes" id="UP000236290">
    <property type="component" value="Unassembled WGS sequence"/>
</dbReference>
<dbReference type="InterPro" id="IPR027417">
    <property type="entry name" value="P-loop_NTPase"/>
</dbReference>
<dbReference type="InterPro" id="IPR042110">
    <property type="entry name" value="Adenylosuccinate_synth_dom2"/>
</dbReference>
<evidence type="ECO:0000256" key="1">
    <source>
        <dbReference type="HAMAP-Rule" id="MF_03125"/>
    </source>
</evidence>
<comment type="cofactor">
    <cofactor evidence="1">
        <name>Mg(2+)</name>
        <dbReference type="ChEBI" id="CHEBI:18420"/>
    </cofactor>
    <text evidence="1">Binds 1 Mg(2+) ion per subunit.</text>
</comment>
<keyword evidence="1" id="KW-0342">GTP-binding</keyword>
<dbReference type="GO" id="GO:0046040">
    <property type="term" value="P:IMP metabolic process"/>
    <property type="evidence" value="ECO:0007669"/>
    <property type="project" value="TreeGrafter"/>
</dbReference>
<comment type="caution">
    <text evidence="2">The sequence shown here is derived from an EMBL/GenBank/DDBJ whole genome shotgun (WGS) entry which is preliminary data.</text>
</comment>
<dbReference type="GO" id="GO:0044208">
    <property type="term" value="P:'de novo' AMP biosynthetic process"/>
    <property type="evidence" value="ECO:0007669"/>
    <property type="project" value="UniProtKB-UniRule"/>
</dbReference>
<sequence length="150" mass="16872">MLTISSPSFFSELKQLEEKGLPNVYDRILVSDRVHINFDLHAAVDGLEEIELGANITVNGPSYSTKAARSGIRLADVFDQELFESKLRRLAHGYKARYGDLLKYDVEEEIARFRGYRAELAKYAVDGLSFMYSAQTSNMNIIIEGANVCL</sequence>
<accession>A0A2K0ULZ6</accession>
<dbReference type="PANTHER" id="PTHR11846">
    <property type="entry name" value="ADENYLOSUCCINATE SYNTHETASE"/>
    <property type="match status" value="1"/>
</dbReference>
<dbReference type="SUPFAM" id="SSF52540">
    <property type="entry name" value="P-loop containing nucleoside triphosphate hydrolases"/>
    <property type="match status" value="1"/>
</dbReference>
<dbReference type="AlphaFoldDB" id="A0A2K0ULZ6"/>
<comment type="pathway">
    <text evidence="1">Purine metabolism; AMP biosynthesis via de novo pathway; AMP from IMP: step 1/2.</text>
</comment>
<comment type="function">
    <text evidence="1">Plays an important role in the de novo pathway and in the salvage pathway of purine nucleotide biosynthesis. Catalyzes the first commited step in the biosynthesis of AMP from IMP.</text>
</comment>